<proteinExistence type="predicted"/>
<dbReference type="EMBL" id="CM056814">
    <property type="protein sequence ID" value="KAJ8626086.1"/>
    <property type="molecule type" value="Genomic_DNA"/>
</dbReference>
<name>A0ACC2KY44_PERAE</name>
<comment type="caution">
    <text evidence="1">The sequence shown here is derived from an EMBL/GenBank/DDBJ whole genome shotgun (WGS) entry which is preliminary data.</text>
</comment>
<sequence>MGRLLDENGKLNEPVIEKLFHRLDVNHDRHVSSQELTALMIGIDFLNINLDEEDAVDNVMDDFDMSGERLIDLKEFFNGISRWLEEAKRSVVQGGSSTNKYDDFHKKTWEEYYDMADSLDEIAYSDETTTRVSIKDGLMLLLGTGIAAAFADPLVDSVTNFSNATNIPSFFISFIAMPLATNSSEAFSLITSASRRNNATLL</sequence>
<keyword evidence="2" id="KW-1185">Reference proteome</keyword>
<dbReference type="Proteomes" id="UP001234297">
    <property type="component" value="Chromosome 6"/>
</dbReference>
<organism evidence="1 2">
    <name type="scientific">Persea americana</name>
    <name type="common">Avocado</name>
    <dbReference type="NCBI Taxonomy" id="3435"/>
    <lineage>
        <taxon>Eukaryota</taxon>
        <taxon>Viridiplantae</taxon>
        <taxon>Streptophyta</taxon>
        <taxon>Embryophyta</taxon>
        <taxon>Tracheophyta</taxon>
        <taxon>Spermatophyta</taxon>
        <taxon>Magnoliopsida</taxon>
        <taxon>Magnoliidae</taxon>
        <taxon>Laurales</taxon>
        <taxon>Lauraceae</taxon>
        <taxon>Persea</taxon>
    </lineage>
</organism>
<evidence type="ECO:0000313" key="2">
    <source>
        <dbReference type="Proteomes" id="UP001234297"/>
    </source>
</evidence>
<reference evidence="1 2" key="1">
    <citation type="journal article" date="2022" name="Hortic Res">
        <title>A haplotype resolved chromosomal level avocado genome allows analysis of novel avocado genes.</title>
        <authorList>
            <person name="Nath O."/>
            <person name="Fletcher S.J."/>
            <person name="Hayward A."/>
            <person name="Shaw L.M."/>
            <person name="Masouleh A.K."/>
            <person name="Furtado A."/>
            <person name="Henry R.J."/>
            <person name="Mitter N."/>
        </authorList>
    </citation>
    <scope>NUCLEOTIDE SEQUENCE [LARGE SCALE GENOMIC DNA]</scope>
    <source>
        <strain evidence="2">cv. Hass</strain>
    </source>
</reference>
<accession>A0ACC2KY44</accession>
<gene>
    <name evidence="1" type="ORF">MRB53_019393</name>
</gene>
<protein>
    <submittedName>
        <fullName evidence="1">Uncharacterized protein</fullName>
    </submittedName>
</protein>
<evidence type="ECO:0000313" key="1">
    <source>
        <dbReference type="EMBL" id="KAJ8626086.1"/>
    </source>
</evidence>